<organism evidence="3">
    <name type="scientific">marine sediment metagenome</name>
    <dbReference type="NCBI Taxonomy" id="412755"/>
    <lineage>
        <taxon>unclassified sequences</taxon>
        <taxon>metagenomes</taxon>
        <taxon>ecological metagenomes</taxon>
    </lineage>
</organism>
<feature type="non-terminal residue" evidence="3">
    <location>
        <position position="235"/>
    </location>
</feature>
<protein>
    <recommendedName>
        <fullName evidence="2">Glycine cleavage system P-protein N-terminal domain-containing protein</fullName>
    </recommendedName>
</protein>
<sequence>MSHHYLLPDISQPGKIGCSLPHLDVSPAELPPQELLRQELELPEVSEVELVRYFTALSKLNYGVDTGFYPLGSCTMKYNPKWHEDMAKLLGFASIHPYQPEESVQGALQLMFELQEYLAELTGMHTTSLAPIAGAHGEFAGLLIVKAYHRDRGDKARKKILLTDSSHGTNPASVVMCGFDIGVVASDSEGNVDMKSLDSMMNEEVAALTLTMPTTLGLFDPQIADISQLVHERGG</sequence>
<dbReference type="PANTHER" id="PTHR11773:SF1">
    <property type="entry name" value="GLYCINE DEHYDROGENASE (DECARBOXYLATING), MITOCHONDRIAL"/>
    <property type="match status" value="1"/>
</dbReference>
<dbReference type="InterPro" id="IPR049315">
    <property type="entry name" value="GDC-P_N"/>
</dbReference>
<dbReference type="AlphaFoldDB" id="X1UEC9"/>
<proteinExistence type="predicted"/>
<reference evidence="3" key="1">
    <citation type="journal article" date="2014" name="Front. Microbiol.">
        <title>High frequency of phylogenetically diverse reductive dehalogenase-homologous genes in deep subseafloor sedimentary metagenomes.</title>
        <authorList>
            <person name="Kawai M."/>
            <person name="Futagami T."/>
            <person name="Toyoda A."/>
            <person name="Takaki Y."/>
            <person name="Nishi S."/>
            <person name="Hori S."/>
            <person name="Arai W."/>
            <person name="Tsubouchi T."/>
            <person name="Morono Y."/>
            <person name="Uchiyama I."/>
            <person name="Ito T."/>
            <person name="Fujiyama A."/>
            <person name="Inagaki F."/>
            <person name="Takami H."/>
        </authorList>
    </citation>
    <scope>NUCLEOTIDE SEQUENCE</scope>
    <source>
        <strain evidence="3">Expedition CK06-06</strain>
    </source>
</reference>
<dbReference type="Gene3D" id="6.20.440.10">
    <property type="match status" value="1"/>
</dbReference>
<evidence type="ECO:0000313" key="3">
    <source>
        <dbReference type="EMBL" id="GAI98230.1"/>
    </source>
</evidence>
<evidence type="ECO:0000256" key="1">
    <source>
        <dbReference type="ARBA" id="ARBA00023002"/>
    </source>
</evidence>
<dbReference type="InterPro" id="IPR015424">
    <property type="entry name" value="PyrdxlP-dep_Trfase"/>
</dbReference>
<dbReference type="SUPFAM" id="SSF53383">
    <property type="entry name" value="PLP-dependent transferases"/>
    <property type="match status" value="1"/>
</dbReference>
<name>X1UEC9_9ZZZZ</name>
<evidence type="ECO:0000259" key="2">
    <source>
        <dbReference type="Pfam" id="PF02347"/>
    </source>
</evidence>
<dbReference type="GO" id="GO:0004375">
    <property type="term" value="F:glycine dehydrogenase (decarboxylating) activity"/>
    <property type="evidence" value="ECO:0007669"/>
    <property type="project" value="InterPro"/>
</dbReference>
<dbReference type="GO" id="GO:0016594">
    <property type="term" value="F:glycine binding"/>
    <property type="evidence" value="ECO:0007669"/>
    <property type="project" value="TreeGrafter"/>
</dbReference>
<dbReference type="GO" id="GO:0005829">
    <property type="term" value="C:cytosol"/>
    <property type="evidence" value="ECO:0007669"/>
    <property type="project" value="TreeGrafter"/>
</dbReference>
<feature type="domain" description="Glycine cleavage system P-protein N-terminal" evidence="2">
    <location>
        <begin position="36"/>
        <end position="232"/>
    </location>
</feature>
<dbReference type="GO" id="GO:0030170">
    <property type="term" value="F:pyridoxal phosphate binding"/>
    <property type="evidence" value="ECO:0007669"/>
    <property type="project" value="TreeGrafter"/>
</dbReference>
<dbReference type="InterPro" id="IPR015421">
    <property type="entry name" value="PyrdxlP-dep_Trfase_major"/>
</dbReference>
<dbReference type="InterPro" id="IPR020581">
    <property type="entry name" value="GDC_P"/>
</dbReference>
<dbReference type="EMBL" id="BARW01015729">
    <property type="protein sequence ID" value="GAI98230.1"/>
    <property type="molecule type" value="Genomic_DNA"/>
</dbReference>
<dbReference type="GO" id="GO:0019464">
    <property type="term" value="P:glycine decarboxylation via glycine cleavage system"/>
    <property type="evidence" value="ECO:0007669"/>
    <property type="project" value="TreeGrafter"/>
</dbReference>
<dbReference type="PANTHER" id="PTHR11773">
    <property type="entry name" value="GLYCINE DEHYDROGENASE, DECARBOXYLATING"/>
    <property type="match status" value="1"/>
</dbReference>
<dbReference type="Pfam" id="PF02347">
    <property type="entry name" value="GDC-P"/>
    <property type="match status" value="1"/>
</dbReference>
<keyword evidence="1" id="KW-0560">Oxidoreductase</keyword>
<comment type="caution">
    <text evidence="3">The sequence shown here is derived from an EMBL/GenBank/DDBJ whole genome shotgun (WGS) entry which is preliminary data.</text>
</comment>
<accession>X1UEC9</accession>
<dbReference type="GO" id="GO:0005960">
    <property type="term" value="C:glycine cleavage complex"/>
    <property type="evidence" value="ECO:0007669"/>
    <property type="project" value="TreeGrafter"/>
</dbReference>
<dbReference type="Gene3D" id="3.40.640.10">
    <property type="entry name" value="Type I PLP-dependent aspartate aminotransferase-like (Major domain)"/>
    <property type="match status" value="1"/>
</dbReference>
<gene>
    <name evidence="3" type="ORF">S12H4_27540</name>
</gene>